<accession>A0A074KW10</accession>
<keyword evidence="10" id="KW-1185">Reference proteome</keyword>
<dbReference type="STRING" id="1048983.EL17_08375"/>
<dbReference type="GO" id="GO:0015288">
    <property type="term" value="F:porin activity"/>
    <property type="evidence" value="ECO:0007669"/>
    <property type="project" value="TreeGrafter"/>
</dbReference>
<keyword evidence="3" id="KW-0813">Transport</keyword>
<sequence>MFLFGMGHLYAQNPNRPDSDRVMDLDKVVQTALANNISIKQKFLDEKSAQHQRKEIVGSGLPQLRGYGNYNNFIDIFPQAIPGGLFDPTQDPNTISVLNFGVPQSIKAGLEVTQLIYSHSYIVGLKAAKTSQEYYYLLSRQNEEDVIYDVVLNFYNVKAAELQADNLRSNLERLNRLNAIVKSQVENDLARKVDLNRIKVNMTTLETQLDNIEIGIEQGLNYLKLLMGVPMDTPLVLEAIDFDMDHASENIDHNYTDIYGRADFKVLDKVTELQNLDIRNIRSGYVPTLAAFFDLNYNAFSTEFDFLNRSHNWYRGALFGLQLNVPIFDGFQRKHKISQAKISADKLSMDRQNLNEAAMAEYLTATKKLENSFRGLNAQKENLKLSEEVMYQSEQLYKEGLAPLTDLLDAELALREARSSFYNQTVNVKTAQADLLKSTGRIKEISK</sequence>
<dbReference type="OrthoDB" id="1674454at2"/>
<dbReference type="SUPFAM" id="SSF56954">
    <property type="entry name" value="Outer membrane efflux proteins (OEP)"/>
    <property type="match status" value="1"/>
</dbReference>
<evidence type="ECO:0000256" key="2">
    <source>
        <dbReference type="ARBA" id="ARBA00007613"/>
    </source>
</evidence>
<dbReference type="GO" id="GO:0009279">
    <property type="term" value="C:cell outer membrane"/>
    <property type="evidence" value="ECO:0007669"/>
    <property type="project" value="UniProtKB-SubCell"/>
</dbReference>
<dbReference type="EMBL" id="JMIH01000016">
    <property type="protein sequence ID" value="KEO74146.1"/>
    <property type="molecule type" value="Genomic_DNA"/>
</dbReference>
<keyword evidence="7" id="KW-0998">Cell outer membrane</keyword>
<keyword evidence="8" id="KW-0175">Coiled coil</keyword>
<comment type="similarity">
    <text evidence="2">Belongs to the outer membrane factor (OMF) (TC 1.B.17) family.</text>
</comment>
<evidence type="ECO:0000256" key="5">
    <source>
        <dbReference type="ARBA" id="ARBA00022692"/>
    </source>
</evidence>
<organism evidence="9 10">
    <name type="scientific">Anditalea andensis</name>
    <dbReference type="NCBI Taxonomy" id="1048983"/>
    <lineage>
        <taxon>Bacteria</taxon>
        <taxon>Pseudomonadati</taxon>
        <taxon>Bacteroidota</taxon>
        <taxon>Cytophagia</taxon>
        <taxon>Cytophagales</taxon>
        <taxon>Cytophagaceae</taxon>
        <taxon>Anditalea</taxon>
    </lineage>
</organism>
<name>A0A074KW10_9BACT</name>
<evidence type="ECO:0000256" key="3">
    <source>
        <dbReference type="ARBA" id="ARBA00022448"/>
    </source>
</evidence>
<evidence type="ECO:0000256" key="1">
    <source>
        <dbReference type="ARBA" id="ARBA00004442"/>
    </source>
</evidence>
<reference evidence="9 10" key="1">
    <citation type="submission" date="2014-04" db="EMBL/GenBank/DDBJ databases">
        <title>Characterization and application of a salt tolerant electro-active bacterium.</title>
        <authorList>
            <person name="Yang L."/>
            <person name="Wei S."/>
            <person name="Tay Q.X.M."/>
        </authorList>
    </citation>
    <scope>NUCLEOTIDE SEQUENCE [LARGE SCALE GENOMIC DNA]</scope>
    <source>
        <strain evidence="9 10">LY1</strain>
    </source>
</reference>
<dbReference type="eggNOG" id="COG1538">
    <property type="taxonomic scope" value="Bacteria"/>
</dbReference>
<dbReference type="GO" id="GO:0015562">
    <property type="term" value="F:efflux transmembrane transporter activity"/>
    <property type="evidence" value="ECO:0007669"/>
    <property type="project" value="InterPro"/>
</dbReference>
<dbReference type="PANTHER" id="PTHR30026:SF20">
    <property type="entry name" value="OUTER MEMBRANE PROTEIN TOLC"/>
    <property type="match status" value="1"/>
</dbReference>
<dbReference type="InterPro" id="IPR051906">
    <property type="entry name" value="TolC-like"/>
</dbReference>
<protein>
    <submittedName>
        <fullName evidence="9">Transporter</fullName>
    </submittedName>
</protein>
<dbReference type="AlphaFoldDB" id="A0A074KW10"/>
<evidence type="ECO:0000256" key="6">
    <source>
        <dbReference type="ARBA" id="ARBA00023136"/>
    </source>
</evidence>
<dbReference type="InterPro" id="IPR003423">
    <property type="entry name" value="OMP_efflux"/>
</dbReference>
<keyword evidence="6" id="KW-0472">Membrane</keyword>
<keyword evidence="4" id="KW-1134">Transmembrane beta strand</keyword>
<evidence type="ECO:0000313" key="10">
    <source>
        <dbReference type="Proteomes" id="UP000027821"/>
    </source>
</evidence>
<dbReference type="Gene3D" id="1.20.1600.10">
    <property type="entry name" value="Outer membrane efflux proteins (OEP)"/>
    <property type="match status" value="1"/>
</dbReference>
<dbReference type="PANTHER" id="PTHR30026">
    <property type="entry name" value="OUTER MEMBRANE PROTEIN TOLC"/>
    <property type="match status" value="1"/>
</dbReference>
<evidence type="ECO:0000313" key="9">
    <source>
        <dbReference type="EMBL" id="KEO74146.1"/>
    </source>
</evidence>
<comment type="caution">
    <text evidence="9">The sequence shown here is derived from an EMBL/GenBank/DDBJ whole genome shotgun (WGS) entry which is preliminary data.</text>
</comment>
<dbReference type="GO" id="GO:1990281">
    <property type="term" value="C:efflux pump complex"/>
    <property type="evidence" value="ECO:0007669"/>
    <property type="project" value="TreeGrafter"/>
</dbReference>
<keyword evidence="5" id="KW-0812">Transmembrane</keyword>
<feature type="coiled-coil region" evidence="8">
    <location>
        <begin position="157"/>
        <end position="184"/>
    </location>
</feature>
<dbReference type="Proteomes" id="UP000027821">
    <property type="component" value="Unassembled WGS sequence"/>
</dbReference>
<evidence type="ECO:0000256" key="8">
    <source>
        <dbReference type="SAM" id="Coils"/>
    </source>
</evidence>
<evidence type="ECO:0000256" key="4">
    <source>
        <dbReference type="ARBA" id="ARBA00022452"/>
    </source>
</evidence>
<comment type="subcellular location">
    <subcellularLocation>
        <location evidence="1">Cell outer membrane</location>
    </subcellularLocation>
</comment>
<proteinExistence type="inferred from homology"/>
<evidence type="ECO:0000256" key="7">
    <source>
        <dbReference type="ARBA" id="ARBA00023237"/>
    </source>
</evidence>
<gene>
    <name evidence="9" type="ORF">EL17_08375</name>
</gene>
<dbReference type="Pfam" id="PF02321">
    <property type="entry name" value="OEP"/>
    <property type="match status" value="1"/>
</dbReference>